<dbReference type="STRING" id="1480615.AWJ14_20945"/>
<evidence type="ECO:0000313" key="2">
    <source>
        <dbReference type="Proteomes" id="UP000094795"/>
    </source>
</evidence>
<organism evidence="1 2">
    <name type="scientific">Hoeflea olei</name>
    <dbReference type="NCBI Taxonomy" id="1480615"/>
    <lineage>
        <taxon>Bacteria</taxon>
        <taxon>Pseudomonadati</taxon>
        <taxon>Pseudomonadota</taxon>
        <taxon>Alphaproteobacteria</taxon>
        <taxon>Hyphomicrobiales</taxon>
        <taxon>Rhizobiaceae</taxon>
        <taxon>Hoeflea</taxon>
    </lineage>
</organism>
<protein>
    <recommendedName>
        <fullName evidence="3">GDYXXLXY domain-containing protein</fullName>
    </recommendedName>
</protein>
<name>A0A1C1YZK9_9HYPH</name>
<accession>A0A1C1YZK9</accession>
<dbReference type="AlphaFoldDB" id="A0A1C1YZK9"/>
<evidence type="ECO:0000313" key="1">
    <source>
        <dbReference type="EMBL" id="OCW58850.1"/>
    </source>
</evidence>
<reference evidence="1 2" key="1">
    <citation type="submission" date="2015-12" db="EMBL/GenBank/DDBJ databases">
        <authorList>
            <person name="Shamseldin A."/>
            <person name="Moawad H."/>
            <person name="Abd El-Rahim W.M."/>
            <person name="Sadowsky M.J."/>
        </authorList>
    </citation>
    <scope>NUCLEOTIDE SEQUENCE [LARGE SCALE GENOMIC DNA]</scope>
    <source>
        <strain evidence="1 2">JC234</strain>
    </source>
</reference>
<dbReference type="RefSeq" id="WP_066175369.1">
    <property type="nucleotide sequence ID" value="NZ_LQZT01000003.1"/>
</dbReference>
<gene>
    <name evidence="1" type="ORF">AWJ14_20945</name>
</gene>
<dbReference type="EMBL" id="LQZT01000003">
    <property type="protein sequence ID" value="OCW58850.1"/>
    <property type="molecule type" value="Genomic_DNA"/>
</dbReference>
<proteinExistence type="predicted"/>
<dbReference type="Proteomes" id="UP000094795">
    <property type="component" value="Unassembled WGS sequence"/>
</dbReference>
<dbReference type="Pfam" id="PF14345">
    <property type="entry name" value="GDYXXLXY"/>
    <property type="match status" value="1"/>
</dbReference>
<sequence length="200" mass="21954">MSGFADTLRRRPNPYIAAAISAVVLIGSLAQAIEHRASILRDGREILLRTEPIDPRDLMRGDYVRLGYADVSSVSDDMVTGSWPSTETVQPVWLTLAADGDGIFTARSASFTRPENVAADEVVLKSLPVRVRAASGLRYSIPQLDFGIERYYVPEGEGLEIEKAQNQGRTTVAVRVSAEGEPQIARLMIDGETLYNEPLY</sequence>
<evidence type="ECO:0008006" key="3">
    <source>
        <dbReference type="Google" id="ProtNLM"/>
    </source>
</evidence>
<keyword evidence="2" id="KW-1185">Reference proteome</keyword>
<comment type="caution">
    <text evidence="1">The sequence shown here is derived from an EMBL/GenBank/DDBJ whole genome shotgun (WGS) entry which is preliminary data.</text>
</comment>
<dbReference type="OrthoDB" id="4868247at2"/>
<dbReference type="InterPro" id="IPR025833">
    <property type="entry name" value="GDYXXLXY"/>
</dbReference>